<accession>A0A9P8US88</accession>
<dbReference type="Proteomes" id="UP000758603">
    <property type="component" value="Unassembled WGS sequence"/>
</dbReference>
<proteinExistence type="predicted"/>
<dbReference type="OrthoDB" id="4778315at2759"/>
<keyword evidence="3" id="KW-1185">Reference proteome</keyword>
<dbReference type="GeneID" id="70128451"/>
<evidence type="ECO:0000313" key="3">
    <source>
        <dbReference type="Proteomes" id="UP000758603"/>
    </source>
</evidence>
<dbReference type="EMBL" id="JAGPXC010000002">
    <property type="protein sequence ID" value="KAH6657403.1"/>
    <property type="molecule type" value="Genomic_DNA"/>
</dbReference>
<feature type="region of interest" description="Disordered" evidence="1">
    <location>
        <begin position="208"/>
        <end position="285"/>
    </location>
</feature>
<comment type="caution">
    <text evidence="2">The sequence shown here is derived from an EMBL/GenBank/DDBJ whole genome shotgun (WGS) entry which is preliminary data.</text>
</comment>
<reference evidence="2" key="1">
    <citation type="journal article" date="2021" name="Nat. Commun.">
        <title>Genetic determinants of endophytism in the Arabidopsis root mycobiome.</title>
        <authorList>
            <person name="Mesny F."/>
            <person name="Miyauchi S."/>
            <person name="Thiergart T."/>
            <person name="Pickel B."/>
            <person name="Atanasova L."/>
            <person name="Karlsson M."/>
            <person name="Huettel B."/>
            <person name="Barry K.W."/>
            <person name="Haridas S."/>
            <person name="Chen C."/>
            <person name="Bauer D."/>
            <person name="Andreopoulos W."/>
            <person name="Pangilinan J."/>
            <person name="LaButti K."/>
            <person name="Riley R."/>
            <person name="Lipzen A."/>
            <person name="Clum A."/>
            <person name="Drula E."/>
            <person name="Henrissat B."/>
            <person name="Kohler A."/>
            <person name="Grigoriev I.V."/>
            <person name="Martin F.M."/>
            <person name="Hacquard S."/>
        </authorList>
    </citation>
    <scope>NUCLEOTIDE SEQUENCE</scope>
    <source>
        <strain evidence="2">MPI-SDFR-AT-0073</strain>
    </source>
</reference>
<evidence type="ECO:0000313" key="2">
    <source>
        <dbReference type="EMBL" id="KAH6657403.1"/>
    </source>
</evidence>
<organism evidence="2 3">
    <name type="scientific">Truncatella angustata</name>
    <dbReference type="NCBI Taxonomy" id="152316"/>
    <lineage>
        <taxon>Eukaryota</taxon>
        <taxon>Fungi</taxon>
        <taxon>Dikarya</taxon>
        <taxon>Ascomycota</taxon>
        <taxon>Pezizomycotina</taxon>
        <taxon>Sordariomycetes</taxon>
        <taxon>Xylariomycetidae</taxon>
        <taxon>Amphisphaeriales</taxon>
        <taxon>Sporocadaceae</taxon>
        <taxon>Truncatella</taxon>
    </lineage>
</organism>
<evidence type="ECO:0000256" key="1">
    <source>
        <dbReference type="SAM" id="MobiDB-lite"/>
    </source>
</evidence>
<gene>
    <name evidence="2" type="ORF">BKA67DRAFT_532614</name>
</gene>
<name>A0A9P8US88_9PEZI</name>
<dbReference type="AlphaFoldDB" id="A0A9P8US88"/>
<dbReference type="RefSeq" id="XP_045961637.1">
    <property type="nucleotide sequence ID" value="XM_046099559.1"/>
</dbReference>
<sequence>MYLNSAHIASDTEGHKTSLDCHDVLKIHCNDPESAKHPLHTCTPSEQACSPWEQSSRLQPPPPSTIIIPPPTLSYPIVCSSITSYSPLRFVDSANLACTLKSAVASCLENTFLPKAHRIGEEEKKNIWHSRIIEKNLDHTNPTNSDTSGASHPASCIVGQIGSRRALPSKSQLHRTSHTESRANLGEYLRLVTGTAFCFPSFHDGSDTRSDAMNGSEAQEVTAAVKASQPLTKDTQPLAEAQTPTQAEPPLMAGANGSSSMSKKRKKDGLKPIITTEAPSPTGESRSALILGKDIHGTSASWKDQSYDASLSIAHTWGKSQTLSEVAPKPAAVELAESLGGRYATLQDLILKPDQSACGRGIVNWNPLSPASPASRSGLI</sequence>
<protein>
    <submittedName>
        <fullName evidence="2">Uncharacterized protein</fullName>
    </submittedName>
</protein>